<dbReference type="KEGG" id="ang:An07g08000"/>
<dbReference type="AlphaFoldDB" id="A0AAJ8BNP1"/>
<organism evidence="2">
    <name type="scientific">Aspergillus niger</name>
    <dbReference type="NCBI Taxonomy" id="5061"/>
    <lineage>
        <taxon>Eukaryota</taxon>
        <taxon>Fungi</taxon>
        <taxon>Dikarya</taxon>
        <taxon>Ascomycota</taxon>
        <taxon>Pezizomycotina</taxon>
        <taxon>Eurotiomycetes</taxon>
        <taxon>Eurotiomycetidae</taxon>
        <taxon>Eurotiales</taxon>
        <taxon>Aspergillaceae</taxon>
        <taxon>Aspergillus</taxon>
        <taxon>Aspergillus subgen. Circumdati</taxon>
    </lineage>
</organism>
<feature type="region of interest" description="Disordered" evidence="1">
    <location>
        <begin position="1"/>
        <end position="22"/>
    </location>
</feature>
<evidence type="ECO:0000313" key="2">
    <source>
        <dbReference type="RefSeq" id="XP_059601030.1"/>
    </source>
</evidence>
<dbReference type="VEuPathDB" id="FungiDB:An07g08000"/>
<name>A0AAJ8BNP1_ASPNG</name>
<gene>
    <name evidence="2" type="ORF">An07g08000</name>
</gene>
<proteinExistence type="predicted"/>
<protein>
    <submittedName>
        <fullName evidence="2">Uncharacterized protein</fullName>
    </submittedName>
</protein>
<dbReference type="GeneID" id="84591484"/>
<reference evidence="2" key="1">
    <citation type="submission" date="2025-02" db="EMBL/GenBank/DDBJ databases">
        <authorList>
            <consortium name="NCBI Genome Project"/>
        </authorList>
    </citation>
    <scope>NUCLEOTIDE SEQUENCE</scope>
</reference>
<reference evidence="2" key="2">
    <citation type="submission" date="2025-08" db="UniProtKB">
        <authorList>
            <consortium name="RefSeq"/>
        </authorList>
    </citation>
    <scope>IDENTIFICATION</scope>
</reference>
<dbReference type="RefSeq" id="XP_059601030.1">
    <property type="nucleotide sequence ID" value="XM_059748617.1"/>
</dbReference>
<accession>A0AAJ8BNP1</accession>
<sequence length="390" mass="42608">MAHGSPNVLRPSEEAEGISPRTAIRRARPRSLPSAGLLRLVWKLSRLFPLNAVLKPSSVAVSSCWREDAMVQPIHEARQPGQKHKHKLGLRFPSSPPAYGAMVPPAYLPAESKMAGLGPHLAGLAGHPFVERELPVVGPVGKLGSHLHDYHYYYYHSASEKTPFVACGPIRDARLVTMIPAGTGLATSGSGLCRAIPVWERLAFNHRYDTVHQSLVLKLGRKWLRIRQKPRGRILTYQIRFQLRQRSALVAMASYIVRSLCSVPTLSASSDGIITPNSDHAPQPAPWRASLALGSTNARCGDECQPAVLLLGQSGTSRGTLDFYRPVNVAGHRREVDIAPIVKSIFAGVSLQSASAKGHGVRRQRQDTLPGPAKVWGAIRARYMYHGICI</sequence>
<evidence type="ECO:0000256" key="1">
    <source>
        <dbReference type="SAM" id="MobiDB-lite"/>
    </source>
</evidence>